<evidence type="ECO:0000256" key="1">
    <source>
        <dbReference type="SAM" id="Phobius"/>
    </source>
</evidence>
<evidence type="ECO:0000259" key="2">
    <source>
        <dbReference type="Pfam" id="PF14833"/>
    </source>
</evidence>
<dbReference type="Proteomes" id="UP000504637">
    <property type="component" value="Unplaced"/>
</dbReference>
<dbReference type="InterPro" id="IPR013328">
    <property type="entry name" value="6PGD_dom2"/>
</dbReference>
<evidence type="ECO:0000313" key="3">
    <source>
        <dbReference type="Proteomes" id="UP000504637"/>
    </source>
</evidence>
<dbReference type="RefSeq" id="XP_033456592.1">
    <property type="nucleotide sequence ID" value="XM_033605697.1"/>
</dbReference>
<reference evidence="4" key="1">
    <citation type="submission" date="2020-01" db="EMBL/GenBank/DDBJ databases">
        <authorList>
            <consortium name="DOE Joint Genome Institute"/>
            <person name="Haridas S."/>
            <person name="Albert R."/>
            <person name="Binder M."/>
            <person name="Bloem J."/>
            <person name="Labutti K."/>
            <person name="Salamov A."/>
            <person name="Andreopoulos B."/>
            <person name="Baker S.E."/>
            <person name="Barry K."/>
            <person name="Bills G."/>
            <person name="Bluhm B.H."/>
            <person name="Cannon C."/>
            <person name="Castanera R."/>
            <person name="Culley D.E."/>
            <person name="Daum C."/>
            <person name="Ezra D."/>
            <person name="Gonzalez J.B."/>
            <person name="Henrissat B."/>
            <person name="Kuo A."/>
            <person name="Liang C."/>
            <person name="Lipzen A."/>
            <person name="Lutzoni F."/>
            <person name="Magnuson J."/>
            <person name="Mondo S."/>
            <person name="Nolan M."/>
            <person name="Ohm R."/>
            <person name="Pangilinan J."/>
            <person name="Park H.-J."/>
            <person name="Ramirez L."/>
            <person name="Alfaro M."/>
            <person name="Sun H."/>
            <person name="Tritt A."/>
            <person name="Yoshinaga Y."/>
            <person name="Zwiers L.-H."/>
            <person name="Turgeon B.G."/>
            <person name="Goodwin S.B."/>
            <person name="Spatafora J.W."/>
            <person name="Crous P.W."/>
            <person name="Grigoriev I.V."/>
        </authorList>
    </citation>
    <scope>NUCLEOTIDE SEQUENCE</scope>
    <source>
        <strain evidence="4">CBS 342.82</strain>
    </source>
</reference>
<dbReference type="Gene3D" id="1.10.1040.10">
    <property type="entry name" value="N-(1-d-carboxylethyl)-l-norvaline Dehydrogenase, domain 2"/>
    <property type="match status" value="2"/>
</dbReference>
<feature type="transmembrane region" description="Helical" evidence="1">
    <location>
        <begin position="12"/>
        <end position="36"/>
    </location>
</feature>
<keyword evidence="3" id="KW-1185">Reference proteome</keyword>
<reference evidence="4" key="2">
    <citation type="submission" date="2020-04" db="EMBL/GenBank/DDBJ databases">
        <authorList>
            <consortium name="NCBI Genome Project"/>
        </authorList>
    </citation>
    <scope>NUCLEOTIDE SEQUENCE</scope>
    <source>
        <strain evidence="4">CBS 342.82</strain>
    </source>
</reference>
<proteinExistence type="predicted"/>
<keyword evidence="1" id="KW-1133">Transmembrane helix</keyword>
<accession>A0A6J3LUV9</accession>
<gene>
    <name evidence="4" type="ORF">K489DRAFT_383791</name>
</gene>
<dbReference type="OrthoDB" id="48988at2759"/>
<protein>
    <recommendedName>
        <fullName evidence="2">3-hydroxyisobutyrate dehydrogenase-like NAD-binding domain-containing protein</fullName>
    </recommendedName>
</protein>
<keyword evidence="1" id="KW-0812">Transmembrane</keyword>
<dbReference type="SUPFAM" id="SSF48179">
    <property type="entry name" value="6-phosphogluconate dehydrogenase C-terminal domain-like"/>
    <property type="match status" value="2"/>
</dbReference>
<dbReference type="PANTHER" id="PTHR43060:SF17">
    <property type="entry name" value="L-THREONATE DEHYDROGENASE"/>
    <property type="match status" value="1"/>
</dbReference>
<evidence type="ECO:0000313" key="4">
    <source>
        <dbReference type="RefSeq" id="XP_033456592.1"/>
    </source>
</evidence>
<dbReference type="PANTHER" id="PTHR43060">
    <property type="entry name" value="3-HYDROXYISOBUTYRATE DEHYDROGENASE-LIKE 1, MITOCHONDRIAL-RELATED"/>
    <property type="match status" value="1"/>
</dbReference>
<dbReference type="GO" id="GO:0051287">
    <property type="term" value="F:NAD binding"/>
    <property type="evidence" value="ECO:0007669"/>
    <property type="project" value="InterPro"/>
</dbReference>
<dbReference type="InterPro" id="IPR029154">
    <property type="entry name" value="HIBADH-like_NADP-bd"/>
</dbReference>
<dbReference type="AlphaFoldDB" id="A0A6J3LUV9"/>
<keyword evidence="1" id="KW-0472">Membrane</keyword>
<feature type="domain" description="3-hydroxyisobutyrate dehydrogenase-like NAD-binding" evidence="2">
    <location>
        <begin position="13"/>
        <end position="124"/>
    </location>
</feature>
<name>A0A6J3LUV9_9PEZI</name>
<reference evidence="4" key="3">
    <citation type="submission" date="2025-08" db="UniProtKB">
        <authorList>
            <consortium name="RefSeq"/>
        </authorList>
    </citation>
    <scope>IDENTIFICATION</scope>
    <source>
        <strain evidence="4">CBS 342.82</strain>
    </source>
</reference>
<sequence>MAEAWLKSEDKALNLLAVTSLAATAEVLGLVATVGLNTESIHDQIVKSSASGFVASERGSRILSNGWHSESSLATSLGTAYAIADAARKAHVPTPLAGTAEQLLLQAAHLATPEHDDATLVQVYLPQGQGELVSEMKSADKMMVASYQVRKETVIDLLVGIQLAATVEAMALAKALNQSRRDLFEQMVKVDGSGEVHDKCISGMLEKDAWTLADCPQAEEHGKRLADAVEKCRKIQYPCPMAVTALQQFHFAIQKGKTIKNEGR</sequence>
<dbReference type="InterPro" id="IPR008927">
    <property type="entry name" value="6-PGluconate_DH-like_C_sf"/>
</dbReference>
<dbReference type="Pfam" id="PF14833">
    <property type="entry name" value="NAD_binding_11"/>
    <property type="match status" value="1"/>
</dbReference>
<dbReference type="GeneID" id="54363497"/>
<organism evidence="4">
    <name type="scientific">Dissoconium aciculare CBS 342.82</name>
    <dbReference type="NCBI Taxonomy" id="1314786"/>
    <lineage>
        <taxon>Eukaryota</taxon>
        <taxon>Fungi</taxon>
        <taxon>Dikarya</taxon>
        <taxon>Ascomycota</taxon>
        <taxon>Pezizomycotina</taxon>
        <taxon>Dothideomycetes</taxon>
        <taxon>Dothideomycetidae</taxon>
        <taxon>Mycosphaerellales</taxon>
        <taxon>Dissoconiaceae</taxon>
        <taxon>Dissoconium</taxon>
    </lineage>
</organism>